<gene>
    <name evidence="1" type="ORF">HaLaN_14129</name>
</gene>
<dbReference type="EMBL" id="BLLF01001154">
    <property type="protein sequence ID" value="GFH17480.1"/>
    <property type="molecule type" value="Genomic_DNA"/>
</dbReference>
<organism evidence="1 2">
    <name type="scientific">Haematococcus lacustris</name>
    <name type="common">Green alga</name>
    <name type="synonym">Haematococcus pluvialis</name>
    <dbReference type="NCBI Taxonomy" id="44745"/>
    <lineage>
        <taxon>Eukaryota</taxon>
        <taxon>Viridiplantae</taxon>
        <taxon>Chlorophyta</taxon>
        <taxon>core chlorophytes</taxon>
        <taxon>Chlorophyceae</taxon>
        <taxon>CS clade</taxon>
        <taxon>Chlamydomonadales</taxon>
        <taxon>Haematococcaceae</taxon>
        <taxon>Haematococcus</taxon>
    </lineage>
</organism>
<protein>
    <submittedName>
        <fullName evidence="1">Uncharacterized protein</fullName>
    </submittedName>
</protein>
<name>A0A699Z7Q9_HAELA</name>
<accession>A0A699Z7Q9</accession>
<comment type="caution">
    <text evidence="1">The sequence shown here is derived from an EMBL/GenBank/DDBJ whole genome shotgun (WGS) entry which is preliminary data.</text>
</comment>
<proteinExistence type="predicted"/>
<keyword evidence="2" id="KW-1185">Reference proteome</keyword>
<evidence type="ECO:0000313" key="2">
    <source>
        <dbReference type="Proteomes" id="UP000485058"/>
    </source>
</evidence>
<reference evidence="1 2" key="1">
    <citation type="submission" date="2020-02" db="EMBL/GenBank/DDBJ databases">
        <title>Draft genome sequence of Haematococcus lacustris strain NIES-144.</title>
        <authorList>
            <person name="Morimoto D."/>
            <person name="Nakagawa S."/>
            <person name="Yoshida T."/>
            <person name="Sawayama S."/>
        </authorList>
    </citation>
    <scope>NUCLEOTIDE SEQUENCE [LARGE SCALE GENOMIC DNA]</scope>
    <source>
        <strain evidence="1 2">NIES-144</strain>
    </source>
</reference>
<feature type="non-terminal residue" evidence="1">
    <location>
        <position position="1"/>
    </location>
</feature>
<evidence type="ECO:0000313" key="1">
    <source>
        <dbReference type="EMBL" id="GFH17480.1"/>
    </source>
</evidence>
<dbReference type="Proteomes" id="UP000485058">
    <property type="component" value="Unassembled WGS sequence"/>
</dbReference>
<feature type="non-terminal residue" evidence="1">
    <location>
        <position position="15"/>
    </location>
</feature>
<sequence length="15" mass="1719">RPRTLPSSCRCRCAI</sequence>